<dbReference type="GO" id="GO:0006742">
    <property type="term" value="P:NADP+ catabolic process"/>
    <property type="evidence" value="ECO:0007669"/>
    <property type="project" value="TreeGrafter"/>
</dbReference>
<dbReference type="InterPro" id="IPR020084">
    <property type="entry name" value="NUDIX_hydrolase_CS"/>
</dbReference>
<keyword evidence="8" id="KW-0520">NAD</keyword>
<dbReference type="Gene3D" id="3.90.79.20">
    <property type="match status" value="1"/>
</dbReference>
<reference evidence="11 12" key="1">
    <citation type="submission" date="2014-06" db="EMBL/GenBank/DDBJ databases">
        <title>Evolutionary Origins and Diversification of the Mycorrhizal Mutualists.</title>
        <authorList>
            <consortium name="DOE Joint Genome Institute"/>
            <consortium name="Mycorrhizal Genomics Consortium"/>
            <person name="Kohler A."/>
            <person name="Kuo A."/>
            <person name="Nagy L.G."/>
            <person name="Floudas D."/>
            <person name="Copeland A."/>
            <person name="Barry K.W."/>
            <person name="Cichocki N."/>
            <person name="Veneault-Fourrey C."/>
            <person name="LaButti K."/>
            <person name="Lindquist E.A."/>
            <person name="Lipzen A."/>
            <person name="Lundell T."/>
            <person name="Morin E."/>
            <person name="Murat C."/>
            <person name="Riley R."/>
            <person name="Ohm R."/>
            <person name="Sun H."/>
            <person name="Tunlid A."/>
            <person name="Henrissat B."/>
            <person name="Grigoriev I.V."/>
            <person name="Hibbett D.S."/>
            <person name="Martin F."/>
        </authorList>
    </citation>
    <scope>NUCLEOTIDE SEQUENCE [LARGE SCALE GENOMIC DNA]</scope>
    <source>
        <strain evidence="11 12">SS14</strain>
    </source>
</reference>
<protein>
    <recommendedName>
        <fullName evidence="4">NAD(+) diphosphatase</fullName>
        <ecNumber evidence="4">3.6.1.22</ecNumber>
    </recommendedName>
</protein>
<evidence type="ECO:0000256" key="5">
    <source>
        <dbReference type="ARBA" id="ARBA00022723"/>
    </source>
</evidence>
<dbReference type="CDD" id="cd03429">
    <property type="entry name" value="NUDIX_NADH_pyrophosphatase_Nudt13"/>
    <property type="match status" value="1"/>
</dbReference>
<evidence type="ECO:0000256" key="8">
    <source>
        <dbReference type="ARBA" id="ARBA00023027"/>
    </source>
</evidence>
<dbReference type="GO" id="GO:0035529">
    <property type="term" value="F:NADH pyrophosphatase activity"/>
    <property type="evidence" value="ECO:0007669"/>
    <property type="project" value="TreeGrafter"/>
</dbReference>
<dbReference type="NCBIfam" id="NF001299">
    <property type="entry name" value="PRK00241.1"/>
    <property type="match status" value="1"/>
</dbReference>
<evidence type="ECO:0000259" key="10">
    <source>
        <dbReference type="PROSITE" id="PS51462"/>
    </source>
</evidence>
<dbReference type="GO" id="GO:0046872">
    <property type="term" value="F:metal ion binding"/>
    <property type="evidence" value="ECO:0007669"/>
    <property type="project" value="UniProtKB-KW"/>
</dbReference>
<dbReference type="Pfam" id="PF09296">
    <property type="entry name" value="NUDIX-like"/>
    <property type="match status" value="1"/>
</dbReference>
<dbReference type="InterPro" id="IPR000086">
    <property type="entry name" value="NUDIX_hydrolase_dom"/>
</dbReference>
<dbReference type="InterPro" id="IPR015797">
    <property type="entry name" value="NUDIX_hydrolase-like_dom_sf"/>
</dbReference>
<dbReference type="PANTHER" id="PTHR42904:SF6">
    <property type="entry name" value="NAD-CAPPED RNA HYDROLASE NUDT12"/>
    <property type="match status" value="1"/>
</dbReference>
<dbReference type="Pfam" id="PF00293">
    <property type="entry name" value="NUDIX"/>
    <property type="match status" value="1"/>
</dbReference>
<name>A0A0C9T9K5_SPHS4</name>
<dbReference type="EC" id="3.6.1.22" evidence="4"/>
<keyword evidence="6" id="KW-0378">Hydrolase</keyword>
<dbReference type="PROSITE" id="PS00893">
    <property type="entry name" value="NUDIX_BOX"/>
    <property type="match status" value="1"/>
</dbReference>
<dbReference type="InterPro" id="IPR049734">
    <property type="entry name" value="NudC-like_C"/>
</dbReference>
<evidence type="ECO:0000256" key="3">
    <source>
        <dbReference type="ARBA" id="ARBA00009595"/>
    </source>
</evidence>
<feature type="domain" description="Nudix hydrolase" evidence="10">
    <location>
        <begin position="245"/>
        <end position="375"/>
    </location>
</feature>
<dbReference type="InterPro" id="IPR015375">
    <property type="entry name" value="NADH_PPase-like_N"/>
</dbReference>
<dbReference type="HOGENOM" id="CLU_037162_0_2_1"/>
<dbReference type="GO" id="GO:0005829">
    <property type="term" value="C:cytosol"/>
    <property type="evidence" value="ECO:0007669"/>
    <property type="project" value="TreeGrafter"/>
</dbReference>
<dbReference type="SUPFAM" id="SSF55811">
    <property type="entry name" value="Nudix"/>
    <property type="match status" value="1"/>
</dbReference>
<comment type="similarity">
    <text evidence="3">Belongs to the Nudix hydrolase family. NudC subfamily.</text>
</comment>
<evidence type="ECO:0000313" key="12">
    <source>
        <dbReference type="Proteomes" id="UP000054279"/>
    </source>
</evidence>
<evidence type="ECO:0000256" key="1">
    <source>
        <dbReference type="ARBA" id="ARBA00001946"/>
    </source>
</evidence>
<dbReference type="AlphaFoldDB" id="A0A0C9T9K5"/>
<dbReference type="OrthoDB" id="10249612at2759"/>
<dbReference type="PROSITE" id="PS51462">
    <property type="entry name" value="NUDIX"/>
    <property type="match status" value="1"/>
</dbReference>
<organism evidence="11 12">
    <name type="scientific">Sphaerobolus stellatus (strain SS14)</name>
    <dbReference type="NCBI Taxonomy" id="990650"/>
    <lineage>
        <taxon>Eukaryota</taxon>
        <taxon>Fungi</taxon>
        <taxon>Dikarya</taxon>
        <taxon>Basidiomycota</taxon>
        <taxon>Agaricomycotina</taxon>
        <taxon>Agaricomycetes</taxon>
        <taxon>Phallomycetidae</taxon>
        <taxon>Geastrales</taxon>
        <taxon>Sphaerobolaceae</taxon>
        <taxon>Sphaerobolus</taxon>
    </lineage>
</organism>
<dbReference type="GO" id="GO:0019677">
    <property type="term" value="P:NAD+ catabolic process"/>
    <property type="evidence" value="ECO:0007669"/>
    <property type="project" value="TreeGrafter"/>
</dbReference>
<dbReference type="Proteomes" id="UP000054279">
    <property type="component" value="Unassembled WGS sequence"/>
</dbReference>
<dbReference type="Gene3D" id="3.90.79.10">
    <property type="entry name" value="Nucleoside Triphosphate Pyrophosphohydrolase"/>
    <property type="match status" value="1"/>
</dbReference>
<evidence type="ECO:0000256" key="2">
    <source>
        <dbReference type="ARBA" id="ARBA00001947"/>
    </source>
</evidence>
<evidence type="ECO:0000256" key="7">
    <source>
        <dbReference type="ARBA" id="ARBA00022842"/>
    </source>
</evidence>
<dbReference type="InterPro" id="IPR050241">
    <property type="entry name" value="NAD-cap_RNA_hydrolase_NudC"/>
</dbReference>
<comment type="cofactor">
    <cofactor evidence="2">
        <name>Zn(2+)</name>
        <dbReference type="ChEBI" id="CHEBI:29105"/>
    </cofactor>
</comment>
<dbReference type="GO" id="GO:0005777">
    <property type="term" value="C:peroxisome"/>
    <property type="evidence" value="ECO:0007669"/>
    <property type="project" value="TreeGrafter"/>
</dbReference>
<gene>
    <name evidence="11" type="ORF">M422DRAFT_216569</name>
</gene>
<keyword evidence="12" id="KW-1185">Reference proteome</keyword>
<keyword evidence="7" id="KW-0460">Magnesium</keyword>
<comment type="cofactor">
    <cofactor evidence="1">
        <name>Mg(2+)</name>
        <dbReference type="ChEBI" id="CHEBI:18420"/>
    </cofactor>
</comment>
<comment type="catalytic activity">
    <reaction evidence="9">
        <text>a 5'-end NAD(+)-phospho-ribonucleoside in mRNA + H2O = a 5'-end phospho-adenosine-phospho-ribonucleoside in mRNA + beta-nicotinamide D-ribonucleotide + 2 H(+)</text>
        <dbReference type="Rhea" id="RHEA:60876"/>
        <dbReference type="Rhea" id="RHEA-COMP:15698"/>
        <dbReference type="Rhea" id="RHEA-COMP:15719"/>
        <dbReference type="ChEBI" id="CHEBI:14649"/>
        <dbReference type="ChEBI" id="CHEBI:15377"/>
        <dbReference type="ChEBI" id="CHEBI:15378"/>
        <dbReference type="ChEBI" id="CHEBI:144029"/>
        <dbReference type="ChEBI" id="CHEBI:144051"/>
    </reaction>
    <physiologicalReaction direction="left-to-right" evidence="9">
        <dbReference type="Rhea" id="RHEA:60877"/>
    </physiologicalReaction>
</comment>
<evidence type="ECO:0000256" key="9">
    <source>
        <dbReference type="ARBA" id="ARBA00023679"/>
    </source>
</evidence>
<evidence type="ECO:0000256" key="6">
    <source>
        <dbReference type="ARBA" id="ARBA00022801"/>
    </source>
</evidence>
<evidence type="ECO:0000313" key="11">
    <source>
        <dbReference type="EMBL" id="KIJ25743.1"/>
    </source>
</evidence>
<keyword evidence="5" id="KW-0479">Metal-binding</keyword>
<proteinExistence type="inferred from homology"/>
<dbReference type="EMBL" id="KN837400">
    <property type="protein sequence ID" value="KIJ25743.1"/>
    <property type="molecule type" value="Genomic_DNA"/>
</dbReference>
<sequence length="430" mass="46974">MTETVHFLGGSPLNRLSWLRTSTKFMNMAALEVPDARWTLFQSGKPLVSRGVDGGPKSFAVLKAAQIKHLLGEEPLFGQGEKTGELVSSEGSVVESNRVRGPPIVFLGVHEPEGVQALPSSEFRTPETSKDISGVPYFSVELSGVPEDVIEELLKSAAPEGQTLKFDDPRSASATFSMFDAAVFAEARSMLDWIIRNKFCAACGSPTYSLWGGWKLSCTSLLPWANNEGREPCPSGTGLHNFTHPRTDPVIITLVIDETGDRILLGRNRKFPGNFFSTLAGFCEPAESFEDAVKREIWEESGIRVYDVRYHSSQPWPYPANLMVGCYASADSSQAIRIDLDNELAEARWFTREEVAAVLNNAQGTIINIRRPELDKPAKDIPEFKPEGGPQDAPAFRVPPRTAIAGVLISDWVAGKIGNKGGTAHIKGNL</sequence>
<accession>A0A0C9T9K5</accession>
<dbReference type="PANTHER" id="PTHR42904">
    <property type="entry name" value="NUDIX HYDROLASE, NUDC SUBFAMILY"/>
    <property type="match status" value="1"/>
</dbReference>
<evidence type="ECO:0000256" key="4">
    <source>
        <dbReference type="ARBA" id="ARBA00012381"/>
    </source>
</evidence>